<reference evidence="3" key="1">
    <citation type="journal article" date="2019" name="Int. J. Syst. Evol. Microbiol.">
        <title>The Global Catalogue of Microorganisms (GCM) 10K type strain sequencing project: providing services to taxonomists for standard genome sequencing and annotation.</title>
        <authorList>
            <consortium name="The Broad Institute Genomics Platform"/>
            <consortium name="The Broad Institute Genome Sequencing Center for Infectious Disease"/>
            <person name="Wu L."/>
            <person name="Ma J."/>
        </authorList>
    </citation>
    <scope>NUCLEOTIDE SEQUENCE [LARGE SCALE GENOMIC DNA]</scope>
    <source>
        <strain evidence="3">CECT 7649</strain>
    </source>
</reference>
<protein>
    <recommendedName>
        <fullName evidence="4">CBM-cenC domain-containing protein</fullName>
    </recommendedName>
</protein>
<keyword evidence="3" id="KW-1185">Reference proteome</keyword>
<keyword evidence="1" id="KW-0732">Signal</keyword>
<dbReference type="SUPFAM" id="SSF49785">
    <property type="entry name" value="Galactose-binding domain-like"/>
    <property type="match status" value="1"/>
</dbReference>
<gene>
    <name evidence="2" type="ORF">ACFQ0S_11590</name>
</gene>
<evidence type="ECO:0000313" key="2">
    <source>
        <dbReference type="EMBL" id="MFD0985116.1"/>
    </source>
</evidence>
<name>A0ABW3J5V0_9FLAO</name>
<evidence type="ECO:0000313" key="3">
    <source>
        <dbReference type="Proteomes" id="UP001597051"/>
    </source>
</evidence>
<organism evidence="2 3">
    <name type="scientific">Flavobacterium myungsuense</name>
    <dbReference type="NCBI Taxonomy" id="651823"/>
    <lineage>
        <taxon>Bacteria</taxon>
        <taxon>Pseudomonadati</taxon>
        <taxon>Bacteroidota</taxon>
        <taxon>Flavobacteriia</taxon>
        <taxon>Flavobacteriales</taxon>
        <taxon>Flavobacteriaceae</taxon>
        <taxon>Flavobacterium</taxon>
    </lineage>
</organism>
<feature type="signal peptide" evidence="1">
    <location>
        <begin position="1"/>
        <end position="18"/>
    </location>
</feature>
<dbReference type="InterPro" id="IPR008979">
    <property type="entry name" value="Galactose-bd-like_sf"/>
</dbReference>
<evidence type="ECO:0008006" key="4">
    <source>
        <dbReference type="Google" id="ProtNLM"/>
    </source>
</evidence>
<dbReference type="EMBL" id="JBHTIZ010000039">
    <property type="protein sequence ID" value="MFD0985116.1"/>
    <property type="molecule type" value="Genomic_DNA"/>
</dbReference>
<comment type="caution">
    <text evidence="2">The sequence shown here is derived from an EMBL/GenBank/DDBJ whole genome shotgun (WGS) entry which is preliminary data.</text>
</comment>
<dbReference type="Gene3D" id="2.60.120.260">
    <property type="entry name" value="Galactose-binding domain-like"/>
    <property type="match status" value="1"/>
</dbReference>
<proteinExistence type="predicted"/>
<sequence length="324" mass="34492">MKKLFLLLFLMTISLGQSQNLITNGDFESGTVGWNGNALNIIGTTNKYNSASVGAAGNAYDVNLSYAQSISAIKYKLTFDASTDRPGGRTMVAGIGLQGAPYDSAVQTVNLTTTSQTFELVLNSYWSNSASRIIFDMGAAVGQVDIDNVKLEVYVAPDPAPTAGPAAPTRNAGDVRSVYGTTYTNPDTYILSTFGGSTITEPYSLADASTVIKYSNHSYSGLAANGSPDPVGGNWDASTMTHLHIDVWSPDFVSFKIKLESIGGGNRELEVPFTKVQGSWNSYDIDLSTYTSGGGVDLSRLKWIVPVTFGPNNVLLYNPLGVII</sequence>
<evidence type="ECO:0000256" key="1">
    <source>
        <dbReference type="SAM" id="SignalP"/>
    </source>
</evidence>
<feature type="chain" id="PRO_5046125701" description="CBM-cenC domain-containing protein" evidence="1">
    <location>
        <begin position="19"/>
        <end position="324"/>
    </location>
</feature>
<dbReference type="RefSeq" id="WP_379758268.1">
    <property type="nucleotide sequence ID" value="NZ_JBHSYB010000058.1"/>
</dbReference>
<dbReference type="Proteomes" id="UP001597051">
    <property type="component" value="Unassembled WGS sequence"/>
</dbReference>
<accession>A0ABW3J5V0</accession>